<keyword evidence="1" id="KW-0732">Signal</keyword>
<evidence type="ECO:0000256" key="2">
    <source>
        <dbReference type="SAM" id="Phobius"/>
    </source>
</evidence>
<gene>
    <name evidence="4" type="ORF">CKA38_10670</name>
</gene>
<evidence type="ECO:0000313" key="5">
    <source>
        <dbReference type="Proteomes" id="UP000244896"/>
    </source>
</evidence>
<keyword evidence="2" id="KW-0812">Transmembrane</keyword>
<dbReference type="InterPro" id="IPR027385">
    <property type="entry name" value="Beta-barrel_OMP"/>
</dbReference>
<feature type="transmembrane region" description="Helical" evidence="2">
    <location>
        <begin position="21"/>
        <end position="42"/>
    </location>
</feature>
<proteinExistence type="predicted"/>
<name>A0A2U8E4B2_9BACT</name>
<dbReference type="Pfam" id="PF13505">
    <property type="entry name" value="OMP_b-brl"/>
    <property type="match status" value="1"/>
</dbReference>
<dbReference type="SUPFAM" id="SSF56925">
    <property type="entry name" value="OMPA-like"/>
    <property type="match status" value="1"/>
</dbReference>
<keyword evidence="2" id="KW-0472">Membrane</keyword>
<evidence type="ECO:0000313" key="4">
    <source>
        <dbReference type="EMBL" id="AWI09650.1"/>
    </source>
</evidence>
<organism evidence="4 5">
    <name type="scientific">Ereboglobus luteus</name>
    <dbReference type="NCBI Taxonomy" id="1796921"/>
    <lineage>
        <taxon>Bacteria</taxon>
        <taxon>Pseudomonadati</taxon>
        <taxon>Verrucomicrobiota</taxon>
        <taxon>Opitutia</taxon>
        <taxon>Opitutales</taxon>
        <taxon>Opitutaceae</taxon>
        <taxon>Ereboglobus</taxon>
    </lineage>
</organism>
<keyword evidence="5" id="KW-1185">Reference proteome</keyword>
<reference evidence="4 5" key="1">
    <citation type="journal article" date="2018" name="Syst. Appl. Microbiol.">
        <title>Ereboglobus luteus gen. nov. sp. nov. from cockroach guts, and new insights into the oxygen relationship of the genera Opitutus and Didymococcus (Verrucomicrobia: Opitutaceae).</title>
        <authorList>
            <person name="Tegtmeier D."/>
            <person name="Belitz A."/>
            <person name="Radek R."/>
            <person name="Heimerl T."/>
            <person name="Brune A."/>
        </authorList>
    </citation>
    <scope>NUCLEOTIDE SEQUENCE [LARGE SCALE GENOMIC DNA]</scope>
    <source>
        <strain evidence="4 5">Ho45</strain>
    </source>
</reference>
<evidence type="ECO:0000259" key="3">
    <source>
        <dbReference type="Pfam" id="PF13505"/>
    </source>
</evidence>
<accession>A0A2U8E4B2</accession>
<protein>
    <recommendedName>
        <fullName evidence="3">Outer membrane protein beta-barrel domain-containing protein</fullName>
    </recommendedName>
</protein>
<dbReference type="InterPro" id="IPR011250">
    <property type="entry name" value="OMP/PagP_B-barrel"/>
</dbReference>
<sequence>MPQTNGKNKNNNTNTYIIMKPYIKYTWSLLFSILVAGIPIFAQTESADDSYATPKTAGANLSLEGGIAVMWGNPGVEGTQTFVGAMAAFGWRINERNKIQIEAGALKANDGGGHNYYTPGSNNTDLDYFAVPLLASYSFYIPLGTQKRWEVRVGPAAGLYMMKVDAGAPHNSGSRHVKSNDTDSTFAYGAGTGVTWHISKHLYLDAGYRYLRTGETDYTLFDRKVKFDAMDTHTLNVSVGWKF</sequence>
<evidence type="ECO:0000256" key="1">
    <source>
        <dbReference type="ARBA" id="ARBA00022729"/>
    </source>
</evidence>
<dbReference type="Proteomes" id="UP000244896">
    <property type="component" value="Chromosome"/>
</dbReference>
<dbReference type="AlphaFoldDB" id="A0A2U8E4B2"/>
<dbReference type="EMBL" id="CP023004">
    <property type="protein sequence ID" value="AWI09650.1"/>
    <property type="molecule type" value="Genomic_DNA"/>
</dbReference>
<feature type="domain" description="Outer membrane protein beta-barrel" evidence="3">
    <location>
        <begin position="51"/>
        <end position="243"/>
    </location>
</feature>
<dbReference type="KEGG" id="elut:CKA38_10670"/>
<keyword evidence="2" id="KW-1133">Transmembrane helix</keyword>
<dbReference type="Gene3D" id="2.40.160.20">
    <property type="match status" value="1"/>
</dbReference>